<organism evidence="1 2">
    <name type="scientific">Naganishia friedmannii</name>
    <dbReference type="NCBI Taxonomy" id="89922"/>
    <lineage>
        <taxon>Eukaryota</taxon>
        <taxon>Fungi</taxon>
        <taxon>Dikarya</taxon>
        <taxon>Basidiomycota</taxon>
        <taxon>Agaricomycotina</taxon>
        <taxon>Tremellomycetes</taxon>
        <taxon>Filobasidiales</taxon>
        <taxon>Filobasidiaceae</taxon>
        <taxon>Naganishia</taxon>
    </lineage>
</organism>
<sequence length="1503" mass="167801">MTLFKRKSDHHQVHRDENSAQQQQQQQRQNARQSRKMSNSGSLNDLAGYGNPQPANPTFSAQPLRNIPGGPNGVPPPAQRTTTVETGDVQRNQPTSRPRSASTGPVKAGTAAPTYPWSTRFLSLALPSNSSQPMVPVSPFPRYGPSVPAQPTASGNLIIFGGLVGDSTRNDLHALDCHDFSVRPIQAHGSIPPARVGHRSALVHSVLIVWGGDTKKHPSDIQDEAIYLFNLQSEEWTRVLTDNPRPRGRYGHAVSMHESHFYVFGGQVDGSFMSDMWMFDLNSLVTTPQWQQVAPVNKPPPARTGHVMVIFEAKLYVFGGTDGAFHYNDTWCYDITTRIWSELQCIGYVPLAREGCAATLIDDVIYVFGGRDVNGKDLGDLAAFKITNRRWYMFQNMGPSPSGRSGHAMAAFGRNIVVMGGDANDAFANRPSDPSLLHVLDTGKIKYPSEGQRPNTNTPQQVTKKGSMPAMRINSNGANLPGPPQLDHQPLERSSAPPSQVTSQAQATNPSFPRGEPLNQQMSRGDQSLAGIPSLAPPIDLQYNLPPSYERSVESTPQMTDHSSAAESAEVPSPPDRRVAENARTHEAPSRPPRQGDDVLQISKDQRLHGQTLSPQGVGNANLPRERESMLASRIRTSLEPTLRTESPTTSLTEVLAQRANARVLAKSPPPADAFYYGSRSPTTDNYRAEEEQSPQAHRTLKAELDGAKRRCSTLSTVVALALAQGVRLPNVELDSLSPLCNLQDEGAGAVKTLTAALLKLQESHVSLKNYIFDEKTKLNDAFQESENVRMAALHEAAYLRARLTAIDNGDLGHLDQLNGERLQELETQVSEQHLNTTTLETRMKNAQESLERLQSTTKQLEEEERKANARATTAEQQCLALRRELSELHTSTAENSQALREYENRHISLSSTLQQREAEQTRFDKQLTDSRAERSQHLSLIEEAKQAMSIASERADHWERNHAAASQQVKALQAEVNRLRRAAEDASREKETSASRFKELERSWELTKQENESLKTLSNEKIQGLLQVHRSASVQDESRGHAEKVQAVSQECASLRKMLNEAGSQVSNAQTNLMQHRQAVLRLEEEREELRAELDTMKHSTRAIQTEHDRLQHLVSSREVETQKNKSKVSDLELRCAMLRNLLRDHGIAVNEEDGDRTSDNIASNPTQLRAQLEEQVQQLKESQNEVQSLRRQLQDFSSREETFNRRLSISKSPTLASSPFQPSISSATPEARVRELEHKLGENQADYTRMKQLEKDYREAVAYVKKYTKVFEQLKRDNAKHKERSDSLAGQLAVLEGANGNEAGSRTRVATSGRNTPSADPEISRRYQKLAQQYSELTRKHEVLLEELAALREVCAGREREVEVTRRRATEAEEEIALLRDDLDRLESHMIRDGRNVDEFESENNHLRQENNSLKSENDSLNHKIGLLLDVDDPSHHGHNSLAGKQSPLRNGFERRSLSIAGSEEHNRALESLSAEMQEWQRRYAPVTPTTETSLPLQANK</sequence>
<gene>
    <name evidence="1" type="ORF">QFC21_004788</name>
</gene>
<protein>
    <submittedName>
        <fullName evidence="1">Uncharacterized protein</fullName>
    </submittedName>
</protein>
<comment type="caution">
    <text evidence="1">The sequence shown here is derived from an EMBL/GenBank/DDBJ whole genome shotgun (WGS) entry which is preliminary data.</text>
</comment>
<evidence type="ECO:0000313" key="2">
    <source>
        <dbReference type="Proteomes" id="UP001227268"/>
    </source>
</evidence>
<reference evidence="1" key="1">
    <citation type="submission" date="2023-04" db="EMBL/GenBank/DDBJ databases">
        <title>Draft Genome sequencing of Naganishia species isolated from polar environments using Oxford Nanopore Technology.</title>
        <authorList>
            <person name="Leo P."/>
            <person name="Venkateswaran K."/>
        </authorList>
    </citation>
    <scope>NUCLEOTIDE SEQUENCE</scope>
    <source>
        <strain evidence="1">MNA-CCFEE 5423</strain>
    </source>
</reference>
<dbReference type="EMBL" id="JASBWT010000016">
    <property type="protein sequence ID" value="KAJ9097750.1"/>
    <property type="molecule type" value="Genomic_DNA"/>
</dbReference>
<proteinExistence type="predicted"/>
<name>A0ACC2VED3_9TREE</name>
<dbReference type="Proteomes" id="UP001227268">
    <property type="component" value="Unassembled WGS sequence"/>
</dbReference>
<accession>A0ACC2VED3</accession>
<keyword evidence="2" id="KW-1185">Reference proteome</keyword>
<evidence type="ECO:0000313" key="1">
    <source>
        <dbReference type="EMBL" id="KAJ9097750.1"/>
    </source>
</evidence>